<dbReference type="EMBL" id="NHYD01002028">
    <property type="protein sequence ID" value="PPQ88771.1"/>
    <property type="molecule type" value="Genomic_DNA"/>
</dbReference>
<reference evidence="3 4" key="1">
    <citation type="journal article" date="2018" name="Evol. Lett.">
        <title>Horizontal gene cluster transfer increased hallucinogenic mushroom diversity.</title>
        <authorList>
            <person name="Reynolds H.T."/>
            <person name="Vijayakumar V."/>
            <person name="Gluck-Thaler E."/>
            <person name="Korotkin H.B."/>
            <person name="Matheny P.B."/>
            <person name="Slot J.C."/>
        </authorList>
    </citation>
    <scope>NUCLEOTIDE SEQUENCE [LARGE SCALE GENOMIC DNA]</scope>
    <source>
        <strain evidence="3 4">2631</strain>
    </source>
</reference>
<dbReference type="SUPFAM" id="SSF52540">
    <property type="entry name" value="P-loop containing nucleoside triphosphate hydrolases"/>
    <property type="match status" value="1"/>
</dbReference>
<gene>
    <name evidence="3" type="ORF">CVT25_008629</name>
</gene>
<dbReference type="Pfam" id="PF24883">
    <property type="entry name" value="NPHP3_N"/>
    <property type="match status" value="1"/>
</dbReference>
<feature type="domain" description="NACHT" evidence="2">
    <location>
        <begin position="93"/>
        <end position="244"/>
    </location>
</feature>
<dbReference type="PROSITE" id="PS50837">
    <property type="entry name" value="NACHT"/>
    <property type="match status" value="1"/>
</dbReference>
<evidence type="ECO:0000256" key="1">
    <source>
        <dbReference type="ARBA" id="ARBA00022737"/>
    </source>
</evidence>
<protein>
    <recommendedName>
        <fullName evidence="2">NACHT domain-containing protein</fullName>
    </recommendedName>
</protein>
<dbReference type="Proteomes" id="UP000283269">
    <property type="component" value="Unassembled WGS sequence"/>
</dbReference>
<dbReference type="AlphaFoldDB" id="A0A409XDG5"/>
<comment type="caution">
    <text evidence="3">The sequence shown here is derived from an EMBL/GenBank/DDBJ whole genome shotgun (WGS) entry which is preliminary data.</text>
</comment>
<proteinExistence type="predicted"/>
<evidence type="ECO:0000313" key="4">
    <source>
        <dbReference type="Proteomes" id="UP000283269"/>
    </source>
</evidence>
<dbReference type="InterPro" id="IPR007111">
    <property type="entry name" value="NACHT_NTPase"/>
</dbReference>
<evidence type="ECO:0000259" key="2">
    <source>
        <dbReference type="PROSITE" id="PS50837"/>
    </source>
</evidence>
<evidence type="ECO:0000313" key="3">
    <source>
        <dbReference type="EMBL" id="PPQ88771.1"/>
    </source>
</evidence>
<accession>A0A409XDG5</accession>
<dbReference type="InParanoid" id="A0A409XDG5"/>
<dbReference type="PANTHER" id="PTHR10039:SF14">
    <property type="entry name" value="NACHT DOMAIN-CONTAINING PROTEIN"/>
    <property type="match status" value="1"/>
</dbReference>
<keyword evidence="1" id="KW-0677">Repeat</keyword>
<organism evidence="3 4">
    <name type="scientific">Psilocybe cyanescens</name>
    <dbReference type="NCBI Taxonomy" id="93625"/>
    <lineage>
        <taxon>Eukaryota</taxon>
        <taxon>Fungi</taxon>
        <taxon>Dikarya</taxon>
        <taxon>Basidiomycota</taxon>
        <taxon>Agaricomycotina</taxon>
        <taxon>Agaricomycetes</taxon>
        <taxon>Agaricomycetidae</taxon>
        <taxon>Agaricales</taxon>
        <taxon>Agaricineae</taxon>
        <taxon>Strophariaceae</taxon>
        <taxon>Psilocybe</taxon>
    </lineage>
</organism>
<dbReference type="Gene3D" id="3.40.50.300">
    <property type="entry name" value="P-loop containing nucleotide triphosphate hydrolases"/>
    <property type="match status" value="1"/>
</dbReference>
<dbReference type="InterPro" id="IPR056884">
    <property type="entry name" value="NPHP3-like_N"/>
</dbReference>
<dbReference type="InterPro" id="IPR027417">
    <property type="entry name" value="P-loop_NTPase"/>
</dbReference>
<dbReference type="OrthoDB" id="194358at2759"/>
<sequence>MPKNQKNSAIRSYRSRTSGMQQFQGARNVLITGGSFRQVVEGNYYEGGGDHIAADAMYNSAERFPPPKCHPGTREKIISAILDWVNEPILKERVLWLNGPAGAGKSAIAHTIAVLLKEISEDSKYAGSFFFAKDAIGRGDGTKLFSTVAYQLAINFPSFRALLDAAMLNDPTLPTKSIDIQLQYLIIEPLLRVNDWPAHSPTIIIDGLDECAGSKRMQSEILSLLSKAIIEHNIPLRFLIISRPEYWISDSFEIGPLVHVTKPFSLRDDKDADVEIEKYLREGFNKIYEENIRIMSSTSRPWPADHIIRRFVSSASGQYVYASTVLEFVGASSNFCDPREQLRILTTPGPHRASAFSDLDKLYATILSSYPRPKTMKRVLGGLLLHFSEKTIQEILGVDSGEIKLVFRALSSLIRIFKAEYSEEFRVLEPIFGSPLVEASISFSHLSFREFLTDESRSGEYAIDESAVRTEFVCAMLKLGVNIVRDSPQAERTISRIGLSTYRRMLHDLRNKSSWIERDANSIVNLLEELCKSLHTIFARNPSHVAQASHVYWFTNAVLDFIDMLQCTWTEDGSYWRKIHRHLLQSLRDVLTVAQTISAKQIMDRSPKNSATFAYLALYSSESLVASVNSLEDISESMNIGLDTIISDLQHLPDLIYFYFYPRGNGYLHIRTVGPVFSAANVKVQDHGQGNQHGATWDHRIVSFSAQNFNEIFPSSDNQSFLPPRWRFVDVADRFLRHSLFSDIHSKEYFEDPKKMEIFNIVMNTSFWARALGWFNRQMTGPSKDVITDHDSGLLQKMLYTATRIFEMAYLPRFTDAYCSNLWMYSDSDSTPSVSLHIIPPSHDVTYSSVEEKPLDRFDLPIEHFVGYEFDLWIAEFHEKVFAGDGSSIICPSDWYPHLAAFLLTMLVKNQYAALNANFEQYSGWQQITREFFLPFIRCLPYAIPTQQNLNALRALHFLYPKIHPRHQWRPPFGVCSLAIDFLKKYDRSSLSPSEFNLLKAWLSGLMARESRRVFRGVSEHQMLDDYTIDGGELDDYTADDGESSLAMTDFDQDEEL</sequence>
<dbReference type="PANTHER" id="PTHR10039">
    <property type="entry name" value="AMELOGENIN"/>
    <property type="match status" value="1"/>
</dbReference>
<keyword evidence="4" id="KW-1185">Reference proteome</keyword>
<name>A0A409XDG5_PSICY</name>
<dbReference type="CDD" id="cd00267">
    <property type="entry name" value="ABC_ATPase"/>
    <property type="match status" value="1"/>
</dbReference>